<dbReference type="EC" id="2.4.-.-" evidence="2"/>
<organism evidence="2 3">
    <name type="scientific">Roseburia inulinivorans DSM 16841</name>
    <dbReference type="NCBI Taxonomy" id="622312"/>
    <lineage>
        <taxon>Bacteria</taxon>
        <taxon>Bacillati</taxon>
        <taxon>Bacillota</taxon>
        <taxon>Clostridia</taxon>
        <taxon>Lachnospirales</taxon>
        <taxon>Lachnospiraceae</taxon>
        <taxon>Roseburia</taxon>
    </lineage>
</organism>
<dbReference type="AlphaFoldDB" id="C0FUW6"/>
<protein>
    <submittedName>
        <fullName evidence="2">Glycosyltransferase, group 2 family protein</fullName>
        <ecNumber evidence="2">2.4.-.-</ecNumber>
    </submittedName>
</protein>
<dbReference type="Pfam" id="PF00535">
    <property type="entry name" value="Glycos_transf_2"/>
    <property type="match status" value="1"/>
</dbReference>
<comment type="caution">
    <text evidence="2">The sequence shown here is derived from an EMBL/GenBank/DDBJ whole genome shotgun (WGS) entry which is preliminary data.</text>
</comment>
<dbReference type="RefSeq" id="WP_007886843.1">
    <property type="nucleotide sequence ID" value="NZ_ACFY01000096.1"/>
</dbReference>
<proteinExistence type="predicted"/>
<dbReference type="InterPro" id="IPR001173">
    <property type="entry name" value="Glyco_trans_2-like"/>
</dbReference>
<dbReference type="SUPFAM" id="SSF53448">
    <property type="entry name" value="Nucleotide-diphospho-sugar transferases"/>
    <property type="match status" value="1"/>
</dbReference>
<keyword evidence="2" id="KW-0808">Transferase</keyword>
<name>C0FUW6_9FIRM</name>
<dbReference type="Gene3D" id="3.90.550.10">
    <property type="entry name" value="Spore Coat Polysaccharide Biosynthesis Protein SpsA, Chain A"/>
    <property type="match status" value="1"/>
</dbReference>
<sequence>MRVAVLMSTYNGENYMKEQIESILNQRGNFELDLWVRDDGSTDATKKILMQYEIEKKLHWYEGRNLKPALSFMDLIKHCENYDYYAFADQDDYWMPDKLWTGIMQIKDIKTPSLYCSNAELVDDKLKSLGRDVYKCDPKTDIYTLACAGGLLGCTMIFNCALAQMIQNYSIPERLVMHDFYIALVCVAVKGSIRYDEDSYMLYRQHENNVVGVSYGFLNKITSRCRDIVTREKNGIDSQAEQILKIYGSRIGKEEKRWLEKISGYRRNLFTRLGLAASFKTRYMNKNMAVKLRMTILLGNR</sequence>
<keyword evidence="2" id="KW-0328">Glycosyltransferase</keyword>
<accession>C0FUW6</accession>
<dbReference type="InterPro" id="IPR029044">
    <property type="entry name" value="Nucleotide-diphossugar_trans"/>
</dbReference>
<dbReference type="Proteomes" id="UP000003561">
    <property type="component" value="Unassembled WGS sequence"/>
</dbReference>
<reference evidence="2 3" key="1">
    <citation type="submission" date="2009-02" db="EMBL/GenBank/DDBJ databases">
        <authorList>
            <person name="Fulton L."/>
            <person name="Clifton S."/>
            <person name="Fulton B."/>
            <person name="Xu J."/>
            <person name="Minx P."/>
            <person name="Pepin K.H."/>
            <person name="Johnson M."/>
            <person name="Bhonagiri V."/>
            <person name="Nash W.E."/>
            <person name="Mardis E.R."/>
            <person name="Wilson R.K."/>
        </authorList>
    </citation>
    <scope>NUCLEOTIDE SEQUENCE [LARGE SCALE GENOMIC DNA]</scope>
    <source>
        <strain evidence="2 3">DSM 16841</strain>
    </source>
</reference>
<evidence type="ECO:0000313" key="3">
    <source>
        <dbReference type="Proteomes" id="UP000003561"/>
    </source>
</evidence>
<dbReference type="CAZy" id="GT2">
    <property type="family name" value="Glycosyltransferase Family 2"/>
</dbReference>
<dbReference type="GO" id="GO:0016758">
    <property type="term" value="F:hexosyltransferase activity"/>
    <property type="evidence" value="ECO:0007669"/>
    <property type="project" value="UniProtKB-ARBA"/>
</dbReference>
<dbReference type="EMBL" id="ACFY01000096">
    <property type="protein sequence ID" value="EEG93570.1"/>
    <property type="molecule type" value="Genomic_DNA"/>
</dbReference>
<gene>
    <name evidence="2" type="ORF">ROSEINA2194_02537</name>
</gene>
<dbReference type="PANTHER" id="PTHR22916:SF3">
    <property type="entry name" value="UDP-GLCNAC:BETAGAL BETA-1,3-N-ACETYLGLUCOSAMINYLTRANSFERASE-LIKE PROTEIN 1"/>
    <property type="match status" value="1"/>
</dbReference>
<dbReference type="eggNOG" id="COG0463">
    <property type="taxonomic scope" value="Bacteria"/>
</dbReference>
<reference evidence="2 3" key="2">
    <citation type="submission" date="2009-03" db="EMBL/GenBank/DDBJ databases">
        <title>Draft genome sequence of Roseburia inulinivorans (DSM 16841).</title>
        <authorList>
            <person name="Sudarsanam P."/>
            <person name="Ley R."/>
            <person name="Guruge J."/>
            <person name="Turnbaugh P.J."/>
            <person name="Mahowald M."/>
            <person name="Liep D."/>
            <person name="Gordon J."/>
        </authorList>
    </citation>
    <scope>NUCLEOTIDE SEQUENCE [LARGE SCALE GENOMIC DNA]</scope>
    <source>
        <strain evidence="2 3">DSM 16841</strain>
    </source>
</reference>
<feature type="domain" description="Glycosyltransferase 2-like" evidence="1">
    <location>
        <begin position="5"/>
        <end position="99"/>
    </location>
</feature>
<evidence type="ECO:0000313" key="2">
    <source>
        <dbReference type="EMBL" id="EEG93570.1"/>
    </source>
</evidence>
<evidence type="ECO:0000259" key="1">
    <source>
        <dbReference type="Pfam" id="PF00535"/>
    </source>
</evidence>
<dbReference type="PANTHER" id="PTHR22916">
    <property type="entry name" value="GLYCOSYLTRANSFERASE"/>
    <property type="match status" value="1"/>
</dbReference>
<dbReference type="GeneID" id="75161060"/>